<comment type="caution">
    <text evidence="1">The sequence shown here is derived from an EMBL/GenBank/DDBJ whole genome shotgun (WGS) entry which is preliminary data.</text>
</comment>
<protein>
    <submittedName>
        <fullName evidence="1">Uncharacterized protein</fullName>
    </submittedName>
</protein>
<organism evidence="1 2">
    <name type="scientific">Alternaria alternata</name>
    <name type="common">Alternaria rot fungus</name>
    <name type="synonym">Torula alternata</name>
    <dbReference type="NCBI Taxonomy" id="5599"/>
    <lineage>
        <taxon>Eukaryota</taxon>
        <taxon>Fungi</taxon>
        <taxon>Dikarya</taxon>
        <taxon>Ascomycota</taxon>
        <taxon>Pezizomycotina</taxon>
        <taxon>Dothideomycetes</taxon>
        <taxon>Pleosporomycetidae</taxon>
        <taxon>Pleosporales</taxon>
        <taxon>Pleosporineae</taxon>
        <taxon>Pleosporaceae</taxon>
        <taxon>Alternaria</taxon>
        <taxon>Alternaria sect. Alternaria</taxon>
        <taxon>Alternaria alternata complex</taxon>
    </lineage>
</organism>
<evidence type="ECO:0000313" key="1">
    <source>
        <dbReference type="EMBL" id="RYN55406.1"/>
    </source>
</evidence>
<evidence type="ECO:0000313" key="2">
    <source>
        <dbReference type="Proteomes" id="UP000291422"/>
    </source>
</evidence>
<dbReference type="Proteomes" id="UP000291422">
    <property type="component" value="Unassembled WGS sequence"/>
</dbReference>
<gene>
    <name evidence="1" type="ORF">AA0117_g13295</name>
</gene>
<accession>A0A4Q4MMY1</accession>
<reference evidence="2" key="1">
    <citation type="journal article" date="2019" name="bioRxiv">
        <title>Genomics, evolutionary history and diagnostics of the Alternaria alternata species group including apple and Asian pear pathotypes.</title>
        <authorList>
            <person name="Armitage A.D."/>
            <person name="Cockerton H.M."/>
            <person name="Sreenivasaprasad S."/>
            <person name="Woodhall J.W."/>
            <person name="Lane C.R."/>
            <person name="Harrison R.J."/>
            <person name="Clarkson J.P."/>
        </authorList>
    </citation>
    <scope>NUCLEOTIDE SEQUENCE [LARGE SCALE GENOMIC DNA]</scope>
    <source>
        <strain evidence="2">FERA 1177</strain>
    </source>
</reference>
<sequence length="457" mass="52744">MSKQQSPVIGRDLALQRLSFVKSEPYRRKEEWKRVMRYYPVVSTKNRDNPLFDTVSPHYDEDTSLDTVCHRCDQATRGFGEPPKYNIEEQHKEAPSNWLLNPFAFLGNFKAKDGDCVVPCMTKPEANYQEIYKQVLVKWFPNEQRFRAEQANCNALVTGLPLYEIFTGHDIPQADELIVVVQKSYGSTLKGFLESEGYQSKGECSDRDVSIYVNHKTAIVKLIQWQHPPIHYILNSTYSAKMNFATSSKMYCLWESDTIREKIAYLFYPLWEKEDTDSVFEKELESKGFTIKKKDIPHDKMAKMTKLRRVCDQETKVIPLDSTNDQNTTFSDKVLEATSFQFRAGHQEHKGLCLRPLSVIRHKDLQHDYVAVEYFYTRNPSMCRAYRSAVQLLYGSGFKLGNEPHSFTEFQLLSDSGTQDADGGLASMATEKKDPKLLKILDEIVEAYPGHEREPTL</sequence>
<proteinExistence type="predicted"/>
<name>A0A4Q4MMY1_ALTAL</name>
<dbReference type="EMBL" id="PDXD01000202">
    <property type="protein sequence ID" value="RYN55406.1"/>
    <property type="molecule type" value="Genomic_DNA"/>
</dbReference>
<dbReference type="AlphaFoldDB" id="A0A4Q4MMY1"/>